<dbReference type="EMBL" id="CACRZD030000015">
    <property type="protein sequence ID" value="CAA6671921.1"/>
    <property type="molecule type" value="Genomic_DNA"/>
</dbReference>
<dbReference type="Pfam" id="PF00240">
    <property type="entry name" value="ubiquitin"/>
    <property type="match status" value="1"/>
</dbReference>
<dbReference type="GO" id="GO:0031593">
    <property type="term" value="F:polyubiquitin modification-dependent protein binding"/>
    <property type="evidence" value="ECO:0007669"/>
    <property type="project" value="TreeGrafter"/>
</dbReference>
<dbReference type="EMBL" id="LR743602">
    <property type="protein sequence ID" value="CAA2632738.1"/>
    <property type="molecule type" value="Genomic_DNA"/>
</dbReference>
<dbReference type="GO" id="GO:0043130">
    <property type="term" value="F:ubiquitin binding"/>
    <property type="evidence" value="ECO:0007669"/>
    <property type="project" value="TreeGrafter"/>
</dbReference>
<dbReference type="GO" id="GO:0070628">
    <property type="term" value="F:proteasome binding"/>
    <property type="evidence" value="ECO:0007669"/>
    <property type="project" value="TreeGrafter"/>
</dbReference>
<dbReference type="Proteomes" id="UP001189122">
    <property type="component" value="Unassembled WGS sequence"/>
</dbReference>
<gene>
    <name evidence="3" type="ORF">SI7747_15018329</name>
</gene>
<dbReference type="PANTHER" id="PTHR10621">
    <property type="entry name" value="UV EXCISION REPAIR PROTEIN RAD23"/>
    <property type="match status" value="1"/>
</dbReference>
<evidence type="ECO:0000313" key="3">
    <source>
        <dbReference type="EMBL" id="CAA2632738.1"/>
    </source>
</evidence>
<dbReference type="SUPFAM" id="SSF54236">
    <property type="entry name" value="Ubiquitin-like"/>
    <property type="match status" value="1"/>
</dbReference>
<protein>
    <recommendedName>
        <fullName evidence="2">Ubiquitin-like domain-containing protein</fullName>
    </recommendedName>
</protein>
<dbReference type="GO" id="GO:0005829">
    <property type="term" value="C:cytosol"/>
    <property type="evidence" value="ECO:0007669"/>
    <property type="project" value="TreeGrafter"/>
</dbReference>
<name>A0A7I8JQ82_SPIIN</name>
<reference evidence="3 4" key="1">
    <citation type="submission" date="2019-12" db="EMBL/GenBank/DDBJ databases">
        <authorList>
            <person name="Scholz U."/>
            <person name="Mascher M."/>
            <person name="Fiebig A."/>
        </authorList>
    </citation>
    <scope>NUCLEOTIDE SEQUENCE</scope>
</reference>
<feature type="domain" description="Ubiquitin-like" evidence="2">
    <location>
        <begin position="14"/>
        <end position="64"/>
    </location>
</feature>
<evidence type="ECO:0000259" key="2">
    <source>
        <dbReference type="PROSITE" id="PS50053"/>
    </source>
</evidence>
<organism evidence="3">
    <name type="scientific">Spirodela intermedia</name>
    <name type="common">Intermediate duckweed</name>
    <dbReference type="NCBI Taxonomy" id="51605"/>
    <lineage>
        <taxon>Eukaryota</taxon>
        <taxon>Viridiplantae</taxon>
        <taxon>Streptophyta</taxon>
        <taxon>Embryophyta</taxon>
        <taxon>Tracheophyta</taxon>
        <taxon>Spermatophyta</taxon>
        <taxon>Magnoliopsida</taxon>
        <taxon>Liliopsida</taxon>
        <taxon>Araceae</taxon>
        <taxon>Lemnoideae</taxon>
        <taxon>Spirodela</taxon>
    </lineage>
</organism>
<keyword evidence="4" id="KW-1185">Reference proteome</keyword>
<sequence>MVIGEGRRSHGRDIRDPEGRVFIIEVWFFATVQEMKEMIQKFHGFPVARQRLVFEGRVLEDHHTQSTTASSRTPESSFPRDAAGVQR</sequence>
<feature type="compositionally biased region" description="Polar residues" evidence="1">
    <location>
        <begin position="65"/>
        <end position="76"/>
    </location>
</feature>
<proteinExistence type="predicted"/>
<dbReference type="PANTHER" id="PTHR10621:SF38">
    <property type="entry name" value="UBIQUITIN DOMAIN-CONTAINING PROTEIN 7SL RNA1-RELATED"/>
    <property type="match status" value="1"/>
</dbReference>
<dbReference type="GO" id="GO:0005654">
    <property type="term" value="C:nucleoplasm"/>
    <property type="evidence" value="ECO:0007669"/>
    <property type="project" value="TreeGrafter"/>
</dbReference>
<evidence type="ECO:0000256" key="1">
    <source>
        <dbReference type="SAM" id="MobiDB-lite"/>
    </source>
</evidence>
<dbReference type="PROSITE" id="PS50053">
    <property type="entry name" value="UBIQUITIN_2"/>
    <property type="match status" value="1"/>
</dbReference>
<dbReference type="InterPro" id="IPR029071">
    <property type="entry name" value="Ubiquitin-like_domsf"/>
</dbReference>
<accession>A0A7I8JQ82</accession>
<dbReference type="CDD" id="cd17039">
    <property type="entry name" value="Ubl_ubiquitin_like"/>
    <property type="match status" value="1"/>
</dbReference>
<evidence type="ECO:0000313" key="4">
    <source>
        <dbReference type="Proteomes" id="UP001189122"/>
    </source>
</evidence>
<dbReference type="AlphaFoldDB" id="A0A7I8JQ82"/>
<dbReference type="InterPro" id="IPR000626">
    <property type="entry name" value="Ubiquitin-like_dom"/>
</dbReference>
<feature type="region of interest" description="Disordered" evidence="1">
    <location>
        <begin position="63"/>
        <end position="87"/>
    </location>
</feature>
<dbReference type="Gene3D" id="3.10.20.90">
    <property type="entry name" value="Phosphatidylinositol 3-kinase Catalytic Subunit, Chain A, domain 1"/>
    <property type="match status" value="1"/>
</dbReference>
<dbReference type="GO" id="GO:0043161">
    <property type="term" value="P:proteasome-mediated ubiquitin-dependent protein catabolic process"/>
    <property type="evidence" value="ECO:0007669"/>
    <property type="project" value="TreeGrafter"/>
</dbReference>